<protein>
    <recommendedName>
        <fullName evidence="5">Aromatic amino acid beta-eliminating lyase/threonine aldolase domain-containing protein</fullName>
    </recommendedName>
</protein>
<dbReference type="InterPro" id="IPR015421">
    <property type="entry name" value="PyrdxlP-dep_Trfase_major"/>
</dbReference>
<evidence type="ECO:0000256" key="3">
    <source>
        <dbReference type="ARBA" id="ARBA00011881"/>
    </source>
</evidence>
<sequence>MTTPLAGSRGLFNLATLEGALRPARRNAPRPRLIWVEQTTDMGGGAVWPLALLRHIRQLVLERRLGVHIDGARLLNAAIADASLGLRRAIRFALAGLHQGTGRALRRGAHESGWLHSVRAALQAYAWRGDTAGRQAGIMATACLHALDHHVERLADDHIDERRLAEGADLTATMTALGRAQVLAEAQRVAAQDQAREQNRRFLKAGRGYVPTPITMFRD</sequence>
<dbReference type="GO" id="GO:0005829">
    <property type="term" value="C:cytosol"/>
    <property type="evidence" value="ECO:0007669"/>
    <property type="project" value="TreeGrafter"/>
</dbReference>
<proteinExistence type="inferred from homology"/>
<dbReference type="PANTHER" id="PTHR48097">
    <property type="entry name" value="L-THREONINE ALDOLASE-RELATED"/>
    <property type="match status" value="1"/>
</dbReference>
<dbReference type="InterPro" id="IPR015424">
    <property type="entry name" value="PyrdxlP-dep_Trfase"/>
</dbReference>
<accession>A0A7G5IK88</accession>
<dbReference type="Proteomes" id="UP000515292">
    <property type="component" value="Chromosome"/>
</dbReference>
<reference evidence="6 7" key="1">
    <citation type="submission" date="2020-07" db="EMBL/GenBank/DDBJ databases">
        <title>Complete genome sequence for Sandaracinobacter sp. M6.</title>
        <authorList>
            <person name="Tang Y."/>
            <person name="Liu Q."/>
            <person name="Guo Z."/>
            <person name="Lei P."/>
            <person name="Huang B."/>
        </authorList>
    </citation>
    <scope>NUCLEOTIDE SEQUENCE [LARGE SCALE GENOMIC DNA]</scope>
    <source>
        <strain evidence="6 7">M6</strain>
    </source>
</reference>
<feature type="domain" description="Aromatic amino acid beta-eliminating lyase/threonine aldolase" evidence="5">
    <location>
        <begin position="3"/>
        <end position="80"/>
    </location>
</feature>
<dbReference type="SUPFAM" id="SSF53383">
    <property type="entry name" value="PLP-dependent transferases"/>
    <property type="match status" value="1"/>
</dbReference>
<evidence type="ECO:0000256" key="2">
    <source>
        <dbReference type="ARBA" id="ARBA00006966"/>
    </source>
</evidence>
<evidence type="ECO:0000313" key="7">
    <source>
        <dbReference type="Proteomes" id="UP000515292"/>
    </source>
</evidence>
<dbReference type="Gene3D" id="3.40.640.10">
    <property type="entry name" value="Type I PLP-dependent aspartate aminotransferase-like (Major domain)"/>
    <property type="match status" value="1"/>
</dbReference>
<dbReference type="GO" id="GO:0006567">
    <property type="term" value="P:L-threonine catabolic process"/>
    <property type="evidence" value="ECO:0007669"/>
    <property type="project" value="TreeGrafter"/>
</dbReference>
<keyword evidence="7" id="KW-1185">Reference proteome</keyword>
<dbReference type="GO" id="GO:0006545">
    <property type="term" value="P:glycine biosynthetic process"/>
    <property type="evidence" value="ECO:0007669"/>
    <property type="project" value="TreeGrafter"/>
</dbReference>
<gene>
    <name evidence="6" type="ORF">H3309_04675</name>
</gene>
<organism evidence="6 7">
    <name type="scientific">Sandaracinobacteroides saxicola</name>
    <dbReference type="NCBI Taxonomy" id="2759707"/>
    <lineage>
        <taxon>Bacteria</taxon>
        <taxon>Pseudomonadati</taxon>
        <taxon>Pseudomonadota</taxon>
        <taxon>Alphaproteobacteria</taxon>
        <taxon>Sphingomonadales</taxon>
        <taxon>Sphingosinicellaceae</taxon>
        <taxon>Sandaracinobacteroides</taxon>
    </lineage>
</organism>
<comment type="cofactor">
    <cofactor evidence="1">
        <name>pyridoxal 5'-phosphate</name>
        <dbReference type="ChEBI" id="CHEBI:597326"/>
    </cofactor>
</comment>
<keyword evidence="4" id="KW-0663">Pyridoxal phosphate</keyword>
<comment type="similarity">
    <text evidence="2">Belongs to the threonine aldolase family.</text>
</comment>
<dbReference type="PANTHER" id="PTHR48097:SF9">
    <property type="entry name" value="L-THREONINE ALDOLASE"/>
    <property type="match status" value="1"/>
</dbReference>
<dbReference type="EMBL" id="CP059851">
    <property type="protein sequence ID" value="QMW23780.1"/>
    <property type="molecule type" value="Genomic_DNA"/>
</dbReference>
<dbReference type="KEGG" id="sand:H3309_04675"/>
<evidence type="ECO:0000259" key="5">
    <source>
        <dbReference type="Pfam" id="PF01212"/>
    </source>
</evidence>
<dbReference type="AlphaFoldDB" id="A0A7G5IK88"/>
<dbReference type="Pfam" id="PF01212">
    <property type="entry name" value="Beta_elim_lyase"/>
    <property type="match status" value="1"/>
</dbReference>
<dbReference type="InterPro" id="IPR001597">
    <property type="entry name" value="ArAA_b-elim_lyase/Thr_aldolase"/>
</dbReference>
<evidence type="ECO:0000256" key="4">
    <source>
        <dbReference type="ARBA" id="ARBA00022898"/>
    </source>
</evidence>
<comment type="subunit">
    <text evidence="3">Homotetramer.</text>
</comment>
<name>A0A7G5IK88_9SPHN</name>
<evidence type="ECO:0000256" key="1">
    <source>
        <dbReference type="ARBA" id="ARBA00001933"/>
    </source>
</evidence>
<evidence type="ECO:0000313" key="6">
    <source>
        <dbReference type="EMBL" id="QMW23780.1"/>
    </source>
</evidence>
<dbReference type="GO" id="GO:0008732">
    <property type="term" value="F:L-allo-threonine aldolase activity"/>
    <property type="evidence" value="ECO:0007669"/>
    <property type="project" value="TreeGrafter"/>
</dbReference>